<protein>
    <submittedName>
        <fullName evidence="1">Uncharacterized protein</fullName>
    </submittedName>
</protein>
<proteinExistence type="predicted"/>
<dbReference type="EMBL" id="JAGEMI010000001">
    <property type="protein sequence ID" value="MBO1865369.1"/>
    <property type="molecule type" value="Genomic_DNA"/>
</dbReference>
<name>A0A939MDG3_9BRAD</name>
<dbReference type="KEGG" id="bban:J4G43_030095"/>
<reference evidence="1" key="1">
    <citation type="submission" date="2021-03" db="EMBL/GenBank/DDBJ databases">
        <title>Whole Genome Sequence of Bradyrhizobium sp. Strain 144S4.</title>
        <authorList>
            <person name="Bromfield E.S.P."/>
            <person name="Cloutier S."/>
        </authorList>
    </citation>
    <scope>NUCLEOTIDE SEQUENCE [LARGE SCALE GENOMIC DNA]</scope>
    <source>
        <strain evidence="1">144S4</strain>
    </source>
</reference>
<dbReference type="Proteomes" id="UP000664702">
    <property type="component" value="Chromosome"/>
</dbReference>
<gene>
    <name evidence="2" type="ORF">J4G43_030095</name>
    <name evidence="1" type="ORF">J4G43_32070</name>
</gene>
<sequence length="48" mass="5326">MLPERLPLPTQRSSGQSHCFCGEVITNAGIERHIWATHRGIGDPTQAR</sequence>
<evidence type="ECO:0000313" key="2">
    <source>
        <dbReference type="EMBL" id="UEM08992.1"/>
    </source>
</evidence>
<evidence type="ECO:0000313" key="3">
    <source>
        <dbReference type="Proteomes" id="UP000664702"/>
    </source>
</evidence>
<reference evidence="2 3" key="2">
    <citation type="journal article" date="2022" name="Int. J. Syst. Evol. Microbiol.">
        <title>Strains of Bradyrhizobium barranii sp. nov. associated with legumes native to Canada are symbionts of soybeans and belong to different subspecies (subsp. barranii subsp. nov. and subsp. apii subsp. nov.) and symbiovars (sv. glycinearum and sv. septentrionale).</title>
        <authorList>
            <person name="Bromfield E.S.P."/>
            <person name="Cloutier S."/>
            <person name="Wasai-Hara S."/>
            <person name="Minamisawa K."/>
        </authorList>
    </citation>
    <scope>NUCLEOTIDE SEQUENCE [LARGE SCALE GENOMIC DNA]</scope>
    <source>
        <strain evidence="2 3">144S4</strain>
    </source>
</reference>
<evidence type="ECO:0000313" key="1">
    <source>
        <dbReference type="EMBL" id="MBO1865369.1"/>
    </source>
</evidence>
<accession>A0A939MDG3</accession>
<dbReference type="AlphaFoldDB" id="A0A939MDG3"/>
<dbReference type="RefSeq" id="WP_208087175.1">
    <property type="nucleotide sequence ID" value="NZ_CP086136.1"/>
</dbReference>
<organism evidence="1">
    <name type="scientific">Bradyrhizobium barranii subsp. barranii</name>
    <dbReference type="NCBI Taxonomy" id="2823807"/>
    <lineage>
        <taxon>Bacteria</taxon>
        <taxon>Pseudomonadati</taxon>
        <taxon>Pseudomonadota</taxon>
        <taxon>Alphaproteobacteria</taxon>
        <taxon>Hyphomicrobiales</taxon>
        <taxon>Nitrobacteraceae</taxon>
        <taxon>Bradyrhizobium</taxon>
        <taxon>Bradyrhizobium barranii</taxon>
    </lineage>
</organism>
<dbReference type="EMBL" id="CP086136">
    <property type="protein sequence ID" value="UEM08992.1"/>
    <property type="molecule type" value="Genomic_DNA"/>
</dbReference>